<organism evidence="5 6">
    <name type="scientific">Youxingia wuxianensis</name>
    <dbReference type="NCBI Taxonomy" id="2763678"/>
    <lineage>
        <taxon>Bacteria</taxon>
        <taxon>Bacillati</taxon>
        <taxon>Bacillota</taxon>
        <taxon>Clostridia</taxon>
        <taxon>Eubacteriales</taxon>
        <taxon>Oscillospiraceae</taxon>
        <taxon>Youxingia</taxon>
    </lineage>
</organism>
<dbReference type="InterPro" id="IPR036388">
    <property type="entry name" value="WH-like_DNA-bd_sf"/>
</dbReference>
<dbReference type="PROSITE" id="PS50949">
    <property type="entry name" value="HTH_GNTR"/>
    <property type="match status" value="1"/>
</dbReference>
<dbReference type="GO" id="GO:0045892">
    <property type="term" value="P:negative regulation of DNA-templated transcription"/>
    <property type="evidence" value="ECO:0007669"/>
    <property type="project" value="TreeGrafter"/>
</dbReference>
<dbReference type="EMBL" id="JACRTD010000004">
    <property type="protein sequence ID" value="MBC8585219.1"/>
    <property type="molecule type" value="Genomic_DNA"/>
</dbReference>
<dbReference type="GO" id="GO:0003700">
    <property type="term" value="F:DNA-binding transcription factor activity"/>
    <property type="evidence" value="ECO:0007669"/>
    <property type="project" value="InterPro"/>
</dbReference>
<evidence type="ECO:0000256" key="2">
    <source>
        <dbReference type="ARBA" id="ARBA00023125"/>
    </source>
</evidence>
<protein>
    <submittedName>
        <fullName evidence="5">GntR family transcriptional regulator</fullName>
    </submittedName>
</protein>
<dbReference type="InterPro" id="IPR028978">
    <property type="entry name" value="Chorismate_lyase_/UTRA_dom_sf"/>
</dbReference>
<dbReference type="PANTHER" id="PTHR44846">
    <property type="entry name" value="MANNOSYL-D-GLYCERATE TRANSPORT/METABOLISM SYSTEM REPRESSOR MNGR-RELATED"/>
    <property type="match status" value="1"/>
</dbReference>
<dbReference type="PRINTS" id="PR00035">
    <property type="entry name" value="HTHGNTR"/>
</dbReference>
<dbReference type="SUPFAM" id="SSF46785">
    <property type="entry name" value="Winged helix' DNA-binding domain"/>
    <property type="match status" value="1"/>
</dbReference>
<dbReference type="SUPFAM" id="SSF64288">
    <property type="entry name" value="Chorismate lyase-like"/>
    <property type="match status" value="1"/>
</dbReference>
<gene>
    <name evidence="5" type="ORF">H8705_06445</name>
</gene>
<dbReference type="Pfam" id="PF07702">
    <property type="entry name" value="UTRA"/>
    <property type="match status" value="1"/>
</dbReference>
<dbReference type="InterPro" id="IPR000524">
    <property type="entry name" value="Tscrpt_reg_HTH_GntR"/>
</dbReference>
<dbReference type="Gene3D" id="3.40.1410.10">
    <property type="entry name" value="Chorismate lyase-like"/>
    <property type="match status" value="1"/>
</dbReference>
<dbReference type="Gene3D" id="1.10.10.10">
    <property type="entry name" value="Winged helix-like DNA-binding domain superfamily/Winged helix DNA-binding domain"/>
    <property type="match status" value="1"/>
</dbReference>
<dbReference type="AlphaFoldDB" id="A0A926ERW0"/>
<keyword evidence="1" id="KW-0805">Transcription regulation</keyword>
<sequence>MYKKIPIYQQLAELLREKIEKGEYAFGSSLPSEREIAETYELNRMTVRKALDLLEKEGLLVRIQGKGTFINTPKIDTRLDTIQSLGKFLTQMGISVTNRVLYCGRRKADYKFSKIFGVSPEDEIYQIFRLRLGNGEPFALEYSYVPFAYINDCEQYDFKVYSLHDLYDKHGIVLMEDHQQLEIVTVHNPQAKLLDLPEGGQVFMLTNVSIDKDGRVIEYTRSYHSSKKFSFSTIMS</sequence>
<evidence type="ECO:0000256" key="3">
    <source>
        <dbReference type="ARBA" id="ARBA00023163"/>
    </source>
</evidence>
<evidence type="ECO:0000259" key="4">
    <source>
        <dbReference type="PROSITE" id="PS50949"/>
    </source>
</evidence>
<dbReference type="RefSeq" id="WP_262395004.1">
    <property type="nucleotide sequence ID" value="NZ_JACRTD010000004.1"/>
</dbReference>
<dbReference type="PANTHER" id="PTHR44846:SF1">
    <property type="entry name" value="MANNOSYL-D-GLYCERATE TRANSPORT_METABOLISM SYSTEM REPRESSOR MNGR-RELATED"/>
    <property type="match status" value="1"/>
</dbReference>
<proteinExistence type="predicted"/>
<dbReference type="InterPro" id="IPR036390">
    <property type="entry name" value="WH_DNA-bd_sf"/>
</dbReference>
<evidence type="ECO:0000313" key="5">
    <source>
        <dbReference type="EMBL" id="MBC8585219.1"/>
    </source>
</evidence>
<dbReference type="Pfam" id="PF00392">
    <property type="entry name" value="GntR"/>
    <property type="match status" value="1"/>
</dbReference>
<dbReference type="SMART" id="SM00866">
    <property type="entry name" value="UTRA"/>
    <property type="match status" value="1"/>
</dbReference>
<dbReference type="CDD" id="cd07377">
    <property type="entry name" value="WHTH_GntR"/>
    <property type="match status" value="1"/>
</dbReference>
<reference evidence="5" key="1">
    <citation type="submission" date="2020-08" db="EMBL/GenBank/DDBJ databases">
        <title>Genome public.</title>
        <authorList>
            <person name="Liu C."/>
            <person name="Sun Q."/>
        </authorList>
    </citation>
    <scope>NUCLEOTIDE SEQUENCE</scope>
    <source>
        <strain evidence="5">NSJ-64</strain>
    </source>
</reference>
<keyword evidence="2" id="KW-0238">DNA-binding</keyword>
<dbReference type="InterPro" id="IPR011663">
    <property type="entry name" value="UTRA"/>
</dbReference>
<dbReference type="InterPro" id="IPR050679">
    <property type="entry name" value="Bact_HTH_transcr_reg"/>
</dbReference>
<evidence type="ECO:0000313" key="6">
    <source>
        <dbReference type="Proteomes" id="UP000623678"/>
    </source>
</evidence>
<dbReference type="Proteomes" id="UP000623678">
    <property type="component" value="Unassembled WGS sequence"/>
</dbReference>
<feature type="domain" description="HTH gntR-type" evidence="4">
    <location>
        <begin position="5"/>
        <end position="73"/>
    </location>
</feature>
<evidence type="ECO:0000256" key="1">
    <source>
        <dbReference type="ARBA" id="ARBA00023015"/>
    </source>
</evidence>
<name>A0A926ERW0_9FIRM</name>
<keyword evidence="6" id="KW-1185">Reference proteome</keyword>
<accession>A0A926ERW0</accession>
<comment type="caution">
    <text evidence="5">The sequence shown here is derived from an EMBL/GenBank/DDBJ whole genome shotgun (WGS) entry which is preliminary data.</text>
</comment>
<dbReference type="FunFam" id="1.10.10.10:FF:000079">
    <property type="entry name" value="GntR family transcriptional regulator"/>
    <property type="match status" value="1"/>
</dbReference>
<dbReference type="SMART" id="SM00345">
    <property type="entry name" value="HTH_GNTR"/>
    <property type="match status" value="1"/>
</dbReference>
<keyword evidence="3" id="KW-0804">Transcription</keyword>
<dbReference type="GO" id="GO:0003677">
    <property type="term" value="F:DNA binding"/>
    <property type="evidence" value="ECO:0007669"/>
    <property type="project" value="UniProtKB-KW"/>
</dbReference>